<sequence>TDEFFGIACGQNAKGVLTHIAFATGFRGVLCVHLARAGPTEKGKQANADPEERRRGCRILQRVLLHSQQHHKLAFDMHKLALALYHDYELTVVKAVDLQSSQPGDRRSVAILVSLLGGEQSVYRHAIVDNFKGEAFEAGNVENVVLRAWAARHVGYKSSTKLRIDTPINTTMIPAQDLEWLAKFTRVAWRLHALKPAWVKNDVRANFTKKNGNDRLRLEQTRFKTRMRTSHHQTLEVHYGAKNGPAKIAQGRTVDVKGRSAEVTVNRTIEQTAKILSVVTIGKDDPTAAEKERENIVLAVLQGKMSFFEQHLAQKLFGSSPVEPAYTSRTSKESIYLSGRRLNESQTTAVRRILSDSSRDQLFLVQGPPGTGKTTVIAASVVELM</sequence>
<dbReference type="STRING" id="1314783.A0A165KQS8"/>
<proteinExistence type="predicted"/>
<keyword evidence="7" id="KW-1185">Reference proteome</keyword>
<accession>A0A165KQS8</accession>
<evidence type="ECO:0000256" key="4">
    <source>
        <dbReference type="ARBA" id="ARBA00022840"/>
    </source>
</evidence>
<dbReference type="Gene3D" id="3.40.50.300">
    <property type="entry name" value="P-loop containing nucleotide triphosphate hydrolases"/>
    <property type="match status" value="1"/>
</dbReference>
<dbReference type="PANTHER" id="PTHR43788:SF16">
    <property type="entry name" value="HELICASE WITH ZINC FINGER 2"/>
    <property type="match status" value="1"/>
</dbReference>
<evidence type="ECO:0000256" key="1">
    <source>
        <dbReference type="ARBA" id="ARBA00022741"/>
    </source>
</evidence>
<dbReference type="OrthoDB" id="6513042at2759"/>
<dbReference type="GO" id="GO:0016787">
    <property type="term" value="F:hydrolase activity"/>
    <property type="evidence" value="ECO:0007669"/>
    <property type="project" value="UniProtKB-KW"/>
</dbReference>
<keyword evidence="2" id="KW-0378">Hydrolase</keyword>
<evidence type="ECO:0000313" key="7">
    <source>
        <dbReference type="Proteomes" id="UP000076727"/>
    </source>
</evidence>
<gene>
    <name evidence="6" type="ORF">DAEQUDRAFT_643060</name>
</gene>
<dbReference type="AlphaFoldDB" id="A0A165KQS8"/>
<feature type="domain" description="DNA2/NAM7 helicase helicase" evidence="5">
    <location>
        <begin position="342"/>
        <end position="384"/>
    </location>
</feature>
<keyword evidence="3" id="KW-0347">Helicase</keyword>
<dbReference type="PANTHER" id="PTHR43788">
    <property type="entry name" value="DNA2/NAM7 HELICASE FAMILY MEMBER"/>
    <property type="match status" value="1"/>
</dbReference>
<dbReference type="GO" id="GO:0005524">
    <property type="term" value="F:ATP binding"/>
    <property type="evidence" value="ECO:0007669"/>
    <property type="project" value="UniProtKB-KW"/>
</dbReference>
<reference evidence="6 7" key="1">
    <citation type="journal article" date="2016" name="Mol. Biol. Evol.">
        <title>Comparative Genomics of Early-Diverging Mushroom-Forming Fungi Provides Insights into the Origins of Lignocellulose Decay Capabilities.</title>
        <authorList>
            <person name="Nagy L.G."/>
            <person name="Riley R."/>
            <person name="Tritt A."/>
            <person name="Adam C."/>
            <person name="Daum C."/>
            <person name="Floudas D."/>
            <person name="Sun H."/>
            <person name="Yadav J.S."/>
            <person name="Pangilinan J."/>
            <person name="Larsson K.H."/>
            <person name="Matsuura K."/>
            <person name="Barry K."/>
            <person name="Labutti K."/>
            <person name="Kuo R."/>
            <person name="Ohm R.A."/>
            <person name="Bhattacharya S.S."/>
            <person name="Shirouzu T."/>
            <person name="Yoshinaga Y."/>
            <person name="Martin F.M."/>
            <person name="Grigoriev I.V."/>
            <person name="Hibbett D.S."/>
        </authorList>
    </citation>
    <scope>NUCLEOTIDE SEQUENCE [LARGE SCALE GENOMIC DNA]</scope>
    <source>
        <strain evidence="6 7">L-15889</strain>
    </source>
</reference>
<feature type="non-terminal residue" evidence="6">
    <location>
        <position position="1"/>
    </location>
</feature>
<dbReference type="SUPFAM" id="SSF52540">
    <property type="entry name" value="P-loop containing nucleoside triphosphate hydrolases"/>
    <property type="match status" value="1"/>
</dbReference>
<name>A0A165KQS8_9APHY</name>
<protein>
    <recommendedName>
        <fullName evidence="5">DNA2/NAM7 helicase helicase domain-containing protein</fullName>
    </recommendedName>
</protein>
<dbReference type="Pfam" id="PF13086">
    <property type="entry name" value="AAA_11"/>
    <property type="match status" value="1"/>
</dbReference>
<evidence type="ECO:0000256" key="3">
    <source>
        <dbReference type="ARBA" id="ARBA00022806"/>
    </source>
</evidence>
<dbReference type="InterPro" id="IPR050534">
    <property type="entry name" value="Coronavir_polyprotein_1ab"/>
</dbReference>
<dbReference type="GO" id="GO:0043139">
    <property type="term" value="F:5'-3' DNA helicase activity"/>
    <property type="evidence" value="ECO:0007669"/>
    <property type="project" value="TreeGrafter"/>
</dbReference>
<evidence type="ECO:0000256" key="2">
    <source>
        <dbReference type="ARBA" id="ARBA00022801"/>
    </source>
</evidence>
<evidence type="ECO:0000259" key="5">
    <source>
        <dbReference type="Pfam" id="PF13086"/>
    </source>
</evidence>
<keyword evidence="1" id="KW-0547">Nucleotide-binding</keyword>
<feature type="non-terminal residue" evidence="6">
    <location>
        <position position="385"/>
    </location>
</feature>
<dbReference type="InterPro" id="IPR027417">
    <property type="entry name" value="P-loop_NTPase"/>
</dbReference>
<dbReference type="Proteomes" id="UP000076727">
    <property type="component" value="Unassembled WGS sequence"/>
</dbReference>
<dbReference type="InterPro" id="IPR041677">
    <property type="entry name" value="DNA2/NAM7_AAA_11"/>
</dbReference>
<keyword evidence="4" id="KW-0067">ATP-binding</keyword>
<dbReference type="EMBL" id="KV429182">
    <property type="protein sequence ID" value="KZT63466.1"/>
    <property type="molecule type" value="Genomic_DNA"/>
</dbReference>
<evidence type="ECO:0000313" key="6">
    <source>
        <dbReference type="EMBL" id="KZT63466.1"/>
    </source>
</evidence>
<organism evidence="6 7">
    <name type="scientific">Daedalea quercina L-15889</name>
    <dbReference type="NCBI Taxonomy" id="1314783"/>
    <lineage>
        <taxon>Eukaryota</taxon>
        <taxon>Fungi</taxon>
        <taxon>Dikarya</taxon>
        <taxon>Basidiomycota</taxon>
        <taxon>Agaricomycotina</taxon>
        <taxon>Agaricomycetes</taxon>
        <taxon>Polyporales</taxon>
        <taxon>Fomitopsis</taxon>
    </lineage>
</organism>